<dbReference type="InterPro" id="IPR020934">
    <property type="entry name" value="Ribosomal_uS19_CS"/>
</dbReference>
<name>A0A6A1VFI2_9ROSI</name>
<evidence type="ECO:0000256" key="6">
    <source>
        <dbReference type="PROSITE-ProRule" id="PRU00708"/>
    </source>
</evidence>
<dbReference type="SUPFAM" id="SSF54570">
    <property type="entry name" value="Ribosomal protein S19"/>
    <property type="match status" value="1"/>
</dbReference>
<evidence type="ECO:0000256" key="5">
    <source>
        <dbReference type="ARBA" id="ARBA00023274"/>
    </source>
</evidence>
<feature type="repeat" description="PPR" evidence="6">
    <location>
        <begin position="212"/>
        <end position="247"/>
    </location>
</feature>
<dbReference type="PANTHER" id="PTHR47447">
    <property type="entry name" value="OS03G0856100 PROTEIN"/>
    <property type="match status" value="1"/>
</dbReference>
<keyword evidence="4 7" id="KW-0689">Ribosomal protein</keyword>
<dbReference type="Proteomes" id="UP000516437">
    <property type="component" value="Chromosome 6"/>
</dbReference>
<dbReference type="Pfam" id="PF13041">
    <property type="entry name" value="PPR_2"/>
    <property type="match status" value="1"/>
</dbReference>
<accession>A0A6A1VFI2</accession>
<evidence type="ECO:0000256" key="3">
    <source>
        <dbReference type="ARBA" id="ARBA00022737"/>
    </source>
</evidence>
<dbReference type="InterPro" id="IPR002885">
    <property type="entry name" value="PPR_rpt"/>
</dbReference>
<dbReference type="FunFam" id="3.30.860.10:FF:000003">
    <property type="entry name" value="Ribosomal protein S19, mitochondrial"/>
    <property type="match status" value="1"/>
</dbReference>
<comment type="similarity">
    <text evidence="1 7">Belongs to the universal ribosomal protein uS19 family.</text>
</comment>
<gene>
    <name evidence="8" type="ORF">CJ030_MR6G013223</name>
</gene>
<comment type="caution">
    <text evidence="8">The sequence shown here is derived from an EMBL/GenBank/DDBJ whole genome shotgun (WGS) entry which is preliminary data.</text>
</comment>
<comment type="similarity">
    <text evidence="2">Belongs to the PPR family. P subfamily.</text>
</comment>
<dbReference type="InterPro" id="IPR002222">
    <property type="entry name" value="Ribosomal_uS19"/>
</dbReference>
<evidence type="ECO:0000313" key="8">
    <source>
        <dbReference type="EMBL" id="KAB1211481.1"/>
    </source>
</evidence>
<dbReference type="PANTHER" id="PTHR47447:SF17">
    <property type="entry name" value="OS12G0638900 PROTEIN"/>
    <property type="match status" value="1"/>
</dbReference>
<dbReference type="GO" id="GO:1990904">
    <property type="term" value="C:ribonucleoprotein complex"/>
    <property type="evidence" value="ECO:0007669"/>
    <property type="project" value="UniProtKB-KW"/>
</dbReference>
<dbReference type="PRINTS" id="PR00975">
    <property type="entry name" value="RIBOSOMALS19"/>
</dbReference>
<dbReference type="Pfam" id="PF13812">
    <property type="entry name" value="PPR_3"/>
    <property type="match status" value="1"/>
</dbReference>
<reference evidence="8 9" key="1">
    <citation type="journal article" date="2019" name="Plant Biotechnol. J.">
        <title>The red bayberry genome and genetic basis of sex determination.</title>
        <authorList>
            <person name="Jia H.M."/>
            <person name="Jia H.J."/>
            <person name="Cai Q.L."/>
            <person name="Wang Y."/>
            <person name="Zhao H.B."/>
            <person name="Yang W.F."/>
            <person name="Wang G.Y."/>
            <person name="Li Y.H."/>
            <person name="Zhan D.L."/>
            <person name="Shen Y.T."/>
            <person name="Niu Q.F."/>
            <person name="Chang L."/>
            <person name="Qiu J."/>
            <person name="Zhao L."/>
            <person name="Xie H.B."/>
            <person name="Fu W.Y."/>
            <person name="Jin J."/>
            <person name="Li X.W."/>
            <person name="Jiao Y."/>
            <person name="Zhou C.C."/>
            <person name="Tu T."/>
            <person name="Chai C.Y."/>
            <person name="Gao J.L."/>
            <person name="Fan L.J."/>
            <person name="van de Weg E."/>
            <person name="Wang J.Y."/>
            <person name="Gao Z.S."/>
        </authorList>
    </citation>
    <scope>NUCLEOTIDE SEQUENCE [LARGE SCALE GENOMIC DNA]</scope>
    <source>
        <tissue evidence="8">Leaves</tissue>
    </source>
</reference>
<protein>
    <submittedName>
        <fullName evidence="8">Ribosomal protein S19, mitochondrial</fullName>
    </submittedName>
</protein>
<dbReference type="GO" id="GO:0003735">
    <property type="term" value="F:structural constituent of ribosome"/>
    <property type="evidence" value="ECO:0007669"/>
    <property type="project" value="InterPro"/>
</dbReference>
<dbReference type="GO" id="GO:0003723">
    <property type="term" value="F:RNA binding"/>
    <property type="evidence" value="ECO:0007669"/>
    <property type="project" value="InterPro"/>
</dbReference>
<dbReference type="Pfam" id="PF00203">
    <property type="entry name" value="Ribosomal_S19"/>
    <property type="match status" value="1"/>
</dbReference>
<evidence type="ECO:0000256" key="2">
    <source>
        <dbReference type="ARBA" id="ARBA00007626"/>
    </source>
</evidence>
<dbReference type="OrthoDB" id="185373at2759"/>
<organism evidence="8 9">
    <name type="scientific">Morella rubra</name>
    <name type="common">Chinese bayberry</name>
    <dbReference type="NCBI Taxonomy" id="262757"/>
    <lineage>
        <taxon>Eukaryota</taxon>
        <taxon>Viridiplantae</taxon>
        <taxon>Streptophyta</taxon>
        <taxon>Embryophyta</taxon>
        <taxon>Tracheophyta</taxon>
        <taxon>Spermatophyta</taxon>
        <taxon>Magnoliopsida</taxon>
        <taxon>eudicotyledons</taxon>
        <taxon>Gunneridae</taxon>
        <taxon>Pentapetalae</taxon>
        <taxon>rosids</taxon>
        <taxon>fabids</taxon>
        <taxon>Fagales</taxon>
        <taxon>Myricaceae</taxon>
        <taxon>Morella</taxon>
    </lineage>
</organism>
<dbReference type="GO" id="GO:0005840">
    <property type="term" value="C:ribosome"/>
    <property type="evidence" value="ECO:0007669"/>
    <property type="project" value="UniProtKB-KW"/>
</dbReference>
<evidence type="ECO:0000256" key="7">
    <source>
        <dbReference type="RuleBase" id="RU003485"/>
    </source>
</evidence>
<dbReference type="GO" id="GO:0006412">
    <property type="term" value="P:translation"/>
    <property type="evidence" value="ECO:0007669"/>
    <property type="project" value="InterPro"/>
</dbReference>
<keyword evidence="9" id="KW-1185">Reference proteome</keyword>
<feature type="repeat" description="PPR" evidence="6">
    <location>
        <begin position="248"/>
        <end position="282"/>
    </location>
</feature>
<keyword evidence="5 7" id="KW-0687">Ribonucleoprotein</keyword>
<sequence>MASARLISRAFSLASNRNPSLPLTFGKRLSIFVHALPPRPSESLLPASASNPSISPACFCFPSRGLTIHGQCRLFTSTTTENEADGDNNDETKATGTEEIQKSVKLPAPYDALDKILVVEEPPKDPKDLQAIFRSMRTEDGLLNHAVKMFDALSKDGLTHEASELSAQIKDKGHIPSVVAHTAVIEAYANADQPKEALRVYLRMLASGVSPNAYTYTVLIKGLSADVKYIGNAKKYLMEMVGKGMKPNTDTYIAVFEALAKERKLDEAWELLEQMKDEGFLPDEKAVRKVLSNKQGQSTWRGSFIDGFLFKTKKNRDLLVNKKIWSRRSTIWPEFANSTVRIYNGKAFVRCKLTEGKVGHKFGEFALTRKRRPRTNTGGQAKKKGKKWGLGTPDPHGGGGIPLAAQFWAAKGWGDPPRVVVWGTSPEPGWRDSSSLRWPPRTGQPWVDPLHPTASGWGWEVPPPRPLPGVEEPSLWPPVLGAQRWRRIPPPP</sequence>
<dbReference type="PROSITE" id="PS51375">
    <property type="entry name" value="PPR"/>
    <property type="match status" value="3"/>
</dbReference>
<dbReference type="NCBIfam" id="TIGR00756">
    <property type="entry name" value="PPR"/>
    <property type="match status" value="2"/>
</dbReference>
<dbReference type="Gene3D" id="3.30.860.10">
    <property type="entry name" value="30s Ribosomal Protein S19, Chain A"/>
    <property type="match status" value="1"/>
</dbReference>
<dbReference type="Gene3D" id="1.25.40.10">
    <property type="entry name" value="Tetratricopeptide repeat domain"/>
    <property type="match status" value="2"/>
</dbReference>
<dbReference type="PROSITE" id="PS00323">
    <property type="entry name" value="RIBOSOMAL_S19"/>
    <property type="match status" value="1"/>
</dbReference>
<dbReference type="AlphaFoldDB" id="A0A6A1VFI2"/>
<proteinExistence type="inferred from homology"/>
<keyword evidence="3" id="KW-0677">Repeat</keyword>
<feature type="repeat" description="PPR" evidence="6">
    <location>
        <begin position="177"/>
        <end position="211"/>
    </location>
</feature>
<dbReference type="EMBL" id="RXIC02000024">
    <property type="protein sequence ID" value="KAB1211481.1"/>
    <property type="molecule type" value="Genomic_DNA"/>
</dbReference>
<evidence type="ECO:0000256" key="1">
    <source>
        <dbReference type="ARBA" id="ARBA00007345"/>
    </source>
</evidence>
<dbReference type="HAMAP" id="MF_00531">
    <property type="entry name" value="Ribosomal_uS19"/>
    <property type="match status" value="1"/>
</dbReference>
<evidence type="ECO:0000256" key="4">
    <source>
        <dbReference type="ARBA" id="ARBA00022980"/>
    </source>
</evidence>
<dbReference type="InterPro" id="IPR011990">
    <property type="entry name" value="TPR-like_helical_dom_sf"/>
</dbReference>
<evidence type="ECO:0000313" key="9">
    <source>
        <dbReference type="Proteomes" id="UP000516437"/>
    </source>
</evidence>
<dbReference type="InterPro" id="IPR023575">
    <property type="entry name" value="Ribosomal_uS19_SF"/>
</dbReference>